<reference evidence="2 3" key="1">
    <citation type="journal article" date="2023" name="BMC Biotechnol.">
        <title>Vitis rotundifolia cv Carlos genome sequencing.</title>
        <authorList>
            <person name="Huff M."/>
            <person name="Hulse-Kemp A."/>
            <person name="Scheffler B."/>
            <person name="Youngblood R."/>
            <person name="Simpson S."/>
            <person name="Babiker E."/>
            <person name="Staton M."/>
        </authorList>
    </citation>
    <scope>NUCLEOTIDE SEQUENCE [LARGE SCALE GENOMIC DNA]</scope>
    <source>
        <tissue evidence="2">Leaf</tissue>
    </source>
</reference>
<dbReference type="PANTHER" id="PTHR33416:SF18">
    <property type="entry name" value="NUCLEOPORIN-LIKE PROTEIN"/>
    <property type="match status" value="1"/>
</dbReference>
<sequence length="785" mass="85278">MQRQDETTSSGLYGGERGAGGKFRKPPSRKPHATPYDRPPPNQSRSDNGRGGGGGWFSKPVNLAYRLISGGATRMLPYFFSKSPSTDVLPTSDDQDHDKLHTEVQEDANNDRKGTLNFEISRSAGVAGPSGTAEGAKPVSGFDGHIQDKQDNLPADDSGLSEIEQLMKGKKFSRDQIDRLTEILYSRATDLSNFEREKRNPIVNTGREAEGNLNTHEISRKSVEVKLDLNRSIWGVSTPPPLSTIQDEVGASPVEIARAYMGTRTSEIGLGSKSIIAKDERTFLHSDDIASNPFIASPSPKPPICWPGAMVQDQRSYLTPQGQRSRLGVNNFPRTPYSRTIFSKTLSKLTQSQADSSRYLNTPSTPLLQSQSPIFEQVKSRSNVLDDGNGSVGPIRRIRNKTVLRTPRGPSFAHSALHGPALVENSDASKGFFPDVKKNLQPGASSSTSKFLSLDNKPHSNEVSVPTVHPQSSLMARKILEHLDRNPPTPKEKLDELKLATTWKKPLSSEVATTSENTGMSHLGGFNFHKNKNVVDQKFSALGSEHRSNSLFKVQQPERRANEATDSVNKNASVSNIVFGNTTTKHNENAGPSLDSKKSLDVQIKSPHEKAIMGFHDGKQNEKNQLWPLQIQTNGQHTSKMVHFGAGSEVPNLQKKPQPQVSGIKPILASISINKPDPSTISSNNSSGFTFPVSASFGVHSEPPTPSIMPSFSASSVHQPKEGHAIPSYSFGSKSSNPALVFSFPSTSSASVPNDASNLKFNFGSDKKTRLSFSSVGKDAITSVN</sequence>
<evidence type="ECO:0000313" key="3">
    <source>
        <dbReference type="Proteomes" id="UP001168098"/>
    </source>
</evidence>
<protein>
    <recommendedName>
        <fullName evidence="4">Nuclear pore complex protein NUP1</fullName>
    </recommendedName>
</protein>
<organism evidence="2 3">
    <name type="scientific">Vitis rotundifolia</name>
    <name type="common">Muscadine grape</name>
    <dbReference type="NCBI Taxonomy" id="103349"/>
    <lineage>
        <taxon>Eukaryota</taxon>
        <taxon>Viridiplantae</taxon>
        <taxon>Streptophyta</taxon>
        <taxon>Embryophyta</taxon>
        <taxon>Tracheophyta</taxon>
        <taxon>Spermatophyta</taxon>
        <taxon>Magnoliopsida</taxon>
        <taxon>eudicotyledons</taxon>
        <taxon>Gunneridae</taxon>
        <taxon>Pentapetalae</taxon>
        <taxon>rosids</taxon>
        <taxon>Vitales</taxon>
        <taxon>Vitaceae</taxon>
        <taxon>Viteae</taxon>
        <taxon>Vitis</taxon>
    </lineage>
</organism>
<keyword evidence="3" id="KW-1185">Reference proteome</keyword>
<feature type="region of interest" description="Disordered" evidence="1">
    <location>
        <begin position="548"/>
        <end position="569"/>
    </location>
</feature>
<feature type="compositionally biased region" description="Polar residues" evidence="1">
    <location>
        <begin position="442"/>
        <end position="451"/>
    </location>
</feature>
<evidence type="ECO:0000256" key="1">
    <source>
        <dbReference type="SAM" id="MobiDB-lite"/>
    </source>
</evidence>
<proteinExistence type="predicted"/>
<dbReference type="AlphaFoldDB" id="A0AA38ZGV1"/>
<dbReference type="EMBL" id="JARBHA010000011">
    <property type="protein sequence ID" value="KAJ9688667.1"/>
    <property type="molecule type" value="Genomic_DNA"/>
</dbReference>
<gene>
    <name evidence="2" type="ORF">PVL29_014360</name>
</gene>
<feature type="region of interest" description="Disordered" evidence="1">
    <location>
        <begin position="442"/>
        <end position="468"/>
    </location>
</feature>
<dbReference type="Proteomes" id="UP001168098">
    <property type="component" value="Unassembled WGS sequence"/>
</dbReference>
<evidence type="ECO:0000313" key="2">
    <source>
        <dbReference type="EMBL" id="KAJ9688667.1"/>
    </source>
</evidence>
<feature type="compositionally biased region" description="Gly residues" evidence="1">
    <location>
        <begin position="12"/>
        <end position="21"/>
    </location>
</feature>
<evidence type="ECO:0008006" key="4">
    <source>
        <dbReference type="Google" id="ProtNLM"/>
    </source>
</evidence>
<feature type="compositionally biased region" description="Basic residues" evidence="1">
    <location>
        <begin position="22"/>
        <end position="32"/>
    </location>
</feature>
<dbReference type="PANTHER" id="PTHR33416">
    <property type="entry name" value="NUCLEAR PORE COMPLEX PROTEIN NUP1"/>
    <property type="match status" value="1"/>
</dbReference>
<feature type="region of interest" description="Disordered" evidence="1">
    <location>
        <begin position="1"/>
        <end position="58"/>
    </location>
</feature>
<comment type="caution">
    <text evidence="2">The sequence shown here is derived from an EMBL/GenBank/DDBJ whole genome shotgun (WGS) entry which is preliminary data.</text>
</comment>
<accession>A0AA38ZGV1</accession>
<name>A0AA38ZGV1_VITRO</name>
<dbReference type="GO" id="GO:0071763">
    <property type="term" value="P:nuclear membrane organization"/>
    <property type="evidence" value="ECO:0007669"/>
    <property type="project" value="TreeGrafter"/>
</dbReference>
<dbReference type="GO" id="GO:0005635">
    <property type="term" value="C:nuclear envelope"/>
    <property type="evidence" value="ECO:0007669"/>
    <property type="project" value="TreeGrafter"/>
</dbReference>